<feature type="compositionally biased region" description="Basic and acidic residues" evidence="1">
    <location>
        <begin position="556"/>
        <end position="574"/>
    </location>
</feature>
<feature type="region of interest" description="Disordered" evidence="1">
    <location>
        <begin position="1"/>
        <end position="20"/>
    </location>
</feature>
<evidence type="ECO:0000313" key="2">
    <source>
        <dbReference type="EMBL" id="WAE73031.1"/>
    </source>
</evidence>
<feature type="compositionally biased region" description="Low complexity" evidence="1">
    <location>
        <begin position="490"/>
        <end position="501"/>
    </location>
</feature>
<evidence type="ECO:0000313" key="3">
    <source>
        <dbReference type="Proteomes" id="UP001156498"/>
    </source>
</evidence>
<proteinExistence type="predicted"/>
<feature type="compositionally biased region" description="Low complexity" evidence="1">
    <location>
        <begin position="623"/>
        <end position="636"/>
    </location>
</feature>
<keyword evidence="3" id="KW-1185">Reference proteome</keyword>
<protein>
    <submittedName>
        <fullName evidence="2">Uncharacterized protein</fullName>
    </submittedName>
</protein>
<dbReference type="CDD" id="cd20739">
    <property type="entry name" value="PoNe_DUF637"/>
    <property type="match status" value="1"/>
</dbReference>
<gene>
    <name evidence="2" type="ORF">OUQ99_28350</name>
</gene>
<feature type="region of interest" description="Disordered" evidence="1">
    <location>
        <begin position="455"/>
        <end position="501"/>
    </location>
</feature>
<organism evidence="2 3">
    <name type="scientific">Streptomonospora nanhaiensis</name>
    <dbReference type="NCBI Taxonomy" id="1323731"/>
    <lineage>
        <taxon>Bacteria</taxon>
        <taxon>Bacillati</taxon>
        <taxon>Actinomycetota</taxon>
        <taxon>Actinomycetes</taxon>
        <taxon>Streptosporangiales</taxon>
        <taxon>Nocardiopsidaceae</taxon>
        <taxon>Streptomonospora</taxon>
    </lineage>
</organism>
<feature type="compositionally biased region" description="Gly residues" evidence="1">
    <location>
        <begin position="542"/>
        <end position="555"/>
    </location>
</feature>
<feature type="region of interest" description="Disordered" evidence="1">
    <location>
        <begin position="541"/>
        <end position="673"/>
    </location>
</feature>
<dbReference type="Proteomes" id="UP001156498">
    <property type="component" value="Chromosome"/>
</dbReference>
<sequence length="1061" mass="113511">MPPADVTRPEPDPRNQQPLDNDFTVLIVPEAIPVPGTSVEVLQTAAANLRAAAEEVAEGGAGVESSWQALQAHYTAPESETLLAAMGPVARKGDTVLEDVSAVVTALETFAEEAESARTRLRNIRDDAVAFVEEVRDEEFWALNPWHYGKNRSLKLWANIVWATFQEAERECATAISAVNGQGNTYTAVGEEAPGPREVAYGLDPDEVPDIAFDLTESSEWQRAGEEGWAHLTGSDKPWPLDWAADAFAAQQEHFGVGMAWGLGVGALSSIGLWRAGSGWAGSVGEAVDNAVTHKEETFQGYGALVGMYGEDGWMNPFDSEERSGRTWRENAGAAWTEVGHDLFPWREWEDRPAYTLSTAGGNLALTVVAFPVRGGMLLSRIGGGGPDLPDIDVLERPGVAWEPGAAARPGFSLAQTLSGIRTGLSDTASGIGLRLDQLRTGVLARFAHWEVVEGAPEPGGSGGPGAESVPGTGPVPAPVHAGDGGVPDGRSGAPAAAVPAGRGDDVGVAELVADVERYSGMDADARPAWLLAREEVPVGAGARGGGMEVPGGDGTGDRTDHDFRVTAAHDPDPKPATPASTPRDGTVDIRAVPLHGDPAGASGPGSDGPARPGSGLPLTLPADGASGSDGRGASSEDGENGSGARPVADNRAPGPTTLQGLESHSWGDKNDPANRLAFRQDLQRLINSDHEIYKEYYKEKNGHRRSVQTTIGPEKYPLPKITWDASTHQWVCLDVPKQATYVGDRVMMRVHDPDFIPEVHDGLSYEERTRREELRGEIGAEELQRREWIRGEFSMLDDLATGRRESITASQKAQVHLEAMQRTHGSYLRGGDNHVDLENAKASQKLADAVRTEVAERFGEESARVAARHQFDGRPVLRSDGTPLMRDVLDADGNPVEDNGQVRREEVRPNLEGATYIEPAENAPGNGNDQFDQIYRTVDGDIVIIEAKADVGTDLGGRIARPQGRPPQEVQQGTREYLLDILRVMEERALILQEERGLDDESALRELELVEEIIEKLDQGKVVYAVFKGNAEPAGAGGGGGPLEVANGYNYQVFDVFGGS</sequence>
<dbReference type="EMBL" id="CP113264">
    <property type="protein sequence ID" value="WAE73031.1"/>
    <property type="molecule type" value="Genomic_DNA"/>
</dbReference>
<dbReference type="InterPro" id="IPR049762">
    <property type="entry name" value="PoNe_dom"/>
</dbReference>
<accession>A0ABY6YLX3</accession>
<evidence type="ECO:0000256" key="1">
    <source>
        <dbReference type="SAM" id="MobiDB-lite"/>
    </source>
</evidence>
<reference evidence="2 3" key="1">
    <citation type="journal article" date="2013" name="Int. J. Syst. Evol. Microbiol.">
        <title>Description of Streptomonospora sediminis sp. nov. and Streptomonospora nanhaiensis sp. nov., and reclassification of Nocardiopsis arabia Hozzein &amp; Goodfellow 2008 as Streptomonospora arabica comb. nov. and emended description of the genus Streptomonospora.</title>
        <authorList>
            <person name="Zhang D.F."/>
            <person name="Pan H.Q."/>
            <person name="He J."/>
            <person name="Zhang X.M."/>
            <person name="Zhang Y.G."/>
            <person name="Klenk H.P."/>
            <person name="Hu J.C."/>
            <person name="Li W.J."/>
        </authorList>
    </citation>
    <scope>NUCLEOTIDE SEQUENCE [LARGE SCALE GENOMIC DNA]</scope>
    <source>
        <strain evidence="2 3">12A09</strain>
    </source>
</reference>
<dbReference type="RefSeq" id="WP_267946820.1">
    <property type="nucleotide sequence ID" value="NZ_CP113264.1"/>
</dbReference>
<name>A0ABY6YLX3_9ACTN</name>